<dbReference type="PROSITE" id="PS51186">
    <property type="entry name" value="GNAT"/>
    <property type="match status" value="1"/>
</dbReference>
<comment type="caution">
    <text evidence="2">The sequence shown here is derived from an EMBL/GenBank/DDBJ whole genome shotgun (WGS) entry which is preliminary data.</text>
</comment>
<dbReference type="Proteomes" id="UP000823615">
    <property type="component" value="Unassembled WGS sequence"/>
</dbReference>
<dbReference type="PANTHER" id="PTHR43451">
    <property type="entry name" value="ACETYLTRANSFERASE (GNAT) FAMILY PROTEIN"/>
    <property type="match status" value="1"/>
</dbReference>
<accession>A0A9D9E1A7</accession>
<evidence type="ECO:0000313" key="2">
    <source>
        <dbReference type="EMBL" id="MBO8436648.1"/>
    </source>
</evidence>
<dbReference type="PANTHER" id="PTHR43451:SF1">
    <property type="entry name" value="ACETYLTRANSFERASE"/>
    <property type="match status" value="1"/>
</dbReference>
<dbReference type="InterPro" id="IPR016181">
    <property type="entry name" value="Acyl_CoA_acyltransferase"/>
</dbReference>
<dbReference type="InterPro" id="IPR000182">
    <property type="entry name" value="GNAT_dom"/>
</dbReference>
<sequence length="151" mass="17192">MRIRRYGLSDAAEVAELFRKTVWEVCASDYTYQELSAWAPDDIDPEIWAERFSDQYSIVAVADDGSLCGFASASTPDRYVDMLYVRAGDVGHGVGKLLLKALEAEMKGVISVYASDTARSFFHHMGYEVVRENFVVRNGVRIRNWYMEKPF</sequence>
<dbReference type="InterPro" id="IPR052564">
    <property type="entry name" value="N-acetyltrans/Recomb-assoc"/>
</dbReference>
<dbReference type="GO" id="GO:0016747">
    <property type="term" value="F:acyltransferase activity, transferring groups other than amino-acyl groups"/>
    <property type="evidence" value="ECO:0007669"/>
    <property type="project" value="InterPro"/>
</dbReference>
<gene>
    <name evidence="2" type="ORF">IAA97_06685</name>
</gene>
<dbReference type="Gene3D" id="3.40.630.30">
    <property type="match status" value="1"/>
</dbReference>
<dbReference type="CDD" id="cd04301">
    <property type="entry name" value="NAT_SF"/>
    <property type="match status" value="1"/>
</dbReference>
<proteinExistence type="predicted"/>
<evidence type="ECO:0000259" key="1">
    <source>
        <dbReference type="PROSITE" id="PS51186"/>
    </source>
</evidence>
<protein>
    <submittedName>
        <fullName evidence="2">GNAT family N-acetyltransferase</fullName>
    </submittedName>
</protein>
<dbReference type="SUPFAM" id="SSF55729">
    <property type="entry name" value="Acyl-CoA N-acyltransferases (Nat)"/>
    <property type="match status" value="1"/>
</dbReference>
<dbReference type="AlphaFoldDB" id="A0A9D9E1A7"/>
<dbReference type="Pfam" id="PF13673">
    <property type="entry name" value="Acetyltransf_10"/>
    <property type="match status" value="1"/>
</dbReference>
<name>A0A9D9E1A7_9SPIO</name>
<dbReference type="EMBL" id="JADIMT010000076">
    <property type="protein sequence ID" value="MBO8436648.1"/>
    <property type="molecule type" value="Genomic_DNA"/>
</dbReference>
<feature type="domain" description="N-acetyltransferase" evidence="1">
    <location>
        <begin position="1"/>
        <end position="151"/>
    </location>
</feature>
<reference evidence="2" key="1">
    <citation type="submission" date="2020-10" db="EMBL/GenBank/DDBJ databases">
        <authorList>
            <person name="Gilroy R."/>
        </authorList>
    </citation>
    <scope>NUCLEOTIDE SEQUENCE</scope>
    <source>
        <strain evidence="2">7293</strain>
    </source>
</reference>
<reference evidence="2" key="2">
    <citation type="journal article" date="2021" name="PeerJ">
        <title>Extensive microbial diversity within the chicken gut microbiome revealed by metagenomics and culture.</title>
        <authorList>
            <person name="Gilroy R."/>
            <person name="Ravi A."/>
            <person name="Getino M."/>
            <person name="Pursley I."/>
            <person name="Horton D.L."/>
            <person name="Alikhan N.F."/>
            <person name="Baker D."/>
            <person name="Gharbi K."/>
            <person name="Hall N."/>
            <person name="Watson M."/>
            <person name="Adriaenssens E.M."/>
            <person name="Foster-Nyarko E."/>
            <person name="Jarju S."/>
            <person name="Secka A."/>
            <person name="Antonio M."/>
            <person name="Oren A."/>
            <person name="Chaudhuri R.R."/>
            <person name="La Ragione R."/>
            <person name="Hildebrand F."/>
            <person name="Pallen M.J."/>
        </authorList>
    </citation>
    <scope>NUCLEOTIDE SEQUENCE</scope>
    <source>
        <strain evidence="2">7293</strain>
    </source>
</reference>
<evidence type="ECO:0000313" key="3">
    <source>
        <dbReference type="Proteomes" id="UP000823615"/>
    </source>
</evidence>
<organism evidence="2 3">
    <name type="scientific">Candidatus Ornithospirochaeta stercoripullorum</name>
    <dbReference type="NCBI Taxonomy" id="2840899"/>
    <lineage>
        <taxon>Bacteria</taxon>
        <taxon>Pseudomonadati</taxon>
        <taxon>Spirochaetota</taxon>
        <taxon>Spirochaetia</taxon>
        <taxon>Spirochaetales</taxon>
        <taxon>Spirochaetaceae</taxon>
        <taxon>Spirochaetaceae incertae sedis</taxon>
        <taxon>Candidatus Ornithospirochaeta</taxon>
    </lineage>
</organism>